<name>A0A136IW39_9PEZI</name>
<dbReference type="Proteomes" id="UP000070501">
    <property type="component" value="Unassembled WGS sequence"/>
</dbReference>
<reference evidence="2" key="1">
    <citation type="submission" date="2016-02" db="EMBL/GenBank/DDBJ databases">
        <title>Draft genome sequence of Microdochium bolleyi, a fungal endophyte of beachgrass.</title>
        <authorList>
            <consortium name="DOE Joint Genome Institute"/>
            <person name="David A.S."/>
            <person name="May G."/>
            <person name="Haridas S."/>
            <person name="Lim J."/>
            <person name="Wang M."/>
            <person name="Labutti K."/>
            <person name="Lipzen A."/>
            <person name="Barry K."/>
            <person name="Grigoriev I.V."/>
        </authorList>
    </citation>
    <scope>NUCLEOTIDE SEQUENCE [LARGE SCALE GENOMIC DNA]</scope>
    <source>
        <strain evidence="2">J235TASD1</strain>
    </source>
</reference>
<accession>A0A136IW39</accession>
<protein>
    <submittedName>
        <fullName evidence="1">Uncharacterized protein</fullName>
    </submittedName>
</protein>
<proteinExistence type="predicted"/>
<evidence type="ECO:0000313" key="2">
    <source>
        <dbReference type="Proteomes" id="UP000070501"/>
    </source>
</evidence>
<organism evidence="1 2">
    <name type="scientific">Microdochium bolleyi</name>
    <dbReference type="NCBI Taxonomy" id="196109"/>
    <lineage>
        <taxon>Eukaryota</taxon>
        <taxon>Fungi</taxon>
        <taxon>Dikarya</taxon>
        <taxon>Ascomycota</taxon>
        <taxon>Pezizomycotina</taxon>
        <taxon>Sordariomycetes</taxon>
        <taxon>Xylariomycetidae</taxon>
        <taxon>Xylariales</taxon>
        <taxon>Microdochiaceae</taxon>
        <taxon>Microdochium</taxon>
    </lineage>
</organism>
<dbReference type="EMBL" id="KQ964256">
    <property type="protein sequence ID" value="KXJ89210.1"/>
    <property type="molecule type" value="Genomic_DNA"/>
</dbReference>
<dbReference type="InParanoid" id="A0A136IW39"/>
<gene>
    <name evidence="1" type="ORF">Micbo1qcDRAFT_213563</name>
</gene>
<sequence length="165" mass="17968">MACPQRGCPFLWTLRRWILGPNETAGARTGILSCELNTRGHLPPLADARRPGGTSPHAANPPERVQITVLGTLQRSREGGPARVAVTSALEIDCRVSGHTEATDRMKKSVMITIGSRIWRRSGAAAGVEGTDRDPWWPEQMHRRRLAARHADDVMATAMGGSSVR</sequence>
<dbReference type="AlphaFoldDB" id="A0A136IW39"/>
<evidence type="ECO:0000313" key="1">
    <source>
        <dbReference type="EMBL" id="KXJ89210.1"/>
    </source>
</evidence>
<keyword evidence="2" id="KW-1185">Reference proteome</keyword>